<sequence length="95" mass="10722">MESEVRFDSAEITGNVNARGYEISCLRTDSVYTGKTHAPTRSYSRFAERGEPLEDDAIPWPSTPMKMTPQYRSKIGKQGEYRWLSNVTGGHPGHE</sequence>
<reference evidence="2 3" key="1">
    <citation type="journal article" date="2024" name="Ann. Entomol. Soc. Am.">
        <title>Genomic analyses of the southern and eastern yellowjacket wasps (Hymenoptera: Vespidae) reveal evolutionary signatures of social life.</title>
        <authorList>
            <person name="Catto M.A."/>
            <person name="Caine P.B."/>
            <person name="Orr S.E."/>
            <person name="Hunt B.G."/>
            <person name="Goodisman M.A.D."/>
        </authorList>
    </citation>
    <scope>NUCLEOTIDE SEQUENCE [LARGE SCALE GENOMIC DNA]</scope>
    <source>
        <strain evidence="2">232</strain>
        <tissue evidence="2">Head and thorax</tissue>
    </source>
</reference>
<accession>A0ABD2AVF7</accession>
<feature type="region of interest" description="Disordered" evidence="1">
    <location>
        <begin position="43"/>
        <end position="66"/>
    </location>
</feature>
<gene>
    <name evidence="2" type="ORF">V1477_018429</name>
</gene>
<organism evidence="2 3">
    <name type="scientific">Vespula maculifrons</name>
    <name type="common">Eastern yellow jacket</name>
    <name type="synonym">Wasp</name>
    <dbReference type="NCBI Taxonomy" id="7453"/>
    <lineage>
        <taxon>Eukaryota</taxon>
        <taxon>Metazoa</taxon>
        <taxon>Ecdysozoa</taxon>
        <taxon>Arthropoda</taxon>
        <taxon>Hexapoda</taxon>
        <taxon>Insecta</taxon>
        <taxon>Pterygota</taxon>
        <taxon>Neoptera</taxon>
        <taxon>Endopterygota</taxon>
        <taxon>Hymenoptera</taxon>
        <taxon>Apocrita</taxon>
        <taxon>Aculeata</taxon>
        <taxon>Vespoidea</taxon>
        <taxon>Vespidae</taxon>
        <taxon>Vespinae</taxon>
        <taxon>Vespula</taxon>
    </lineage>
</organism>
<dbReference type="EMBL" id="JAYRBN010000112">
    <property type="protein sequence ID" value="KAL2724568.1"/>
    <property type="molecule type" value="Genomic_DNA"/>
</dbReference>
<comment type="caution">
    <text evidence="2">The sequence shown here is derived from an EMBL/GenBank/DDBJ whole genome shotgun (WGS) entry which is preliminary data.</text>
</comment>
<evidence type="ECO:0000256" key="1">
    <source>
        <dbReference type="SAM" id="MobiDB-lite"/>
    </source>
</evidence>
<evidence type="ECO:0000313" key="2">
    <source>
        <dbReference type="EMBL" id="KAL2724568.1"/>
    </source>
</evidence>
<keyword evidence="3" id="KW-1185">Reference proteome</keyword>
<name>A0ABD2AVF7_VESMC</name>
<dbReference type="Proteomes" id="UP001607303">
    <property type="component" value="Unassembled WGS sequence"/>
</dbReference>
<dbReference type="AlphaFoldDB" id="A0ABD2AVF7"/>
<protein>
    <submittedName>
        <fullName evidence="2">Uncharacterized protein</fullName>
    </submittedName>
</protein>
<evidence type="ECO:0000313" key="3">
    <source>
        <dbReference type="Proteomes" id="UP001607303"/>
    </source>
</evidence>
<proteinExistence type="predicted"/>